<dbReference type="InterPro" id="IPR009000">
    <property type="entry name" value="Transl_B-barrel_sf"/>
</dbReference>
<dbReference type="Pfam" id="PF01782">
    <property type="entry name" value="RimM"/>
    <property type="match status" value="1"/>
</dbReference>
<reference evidence="9" key="1">
    <citation type="submission" date="2018-02" db="EMBL/GenBank/DDBJ databases">
        <authorList>
            <person name="Hornung B."/>
        </authorList>
    </citation>
    <scope>NUCLEOTIDE SEQUENCE [LARGE SCALE GENOMIC DNA]</scope>
</reference>
<name>A0A375I5V2_9ACTN</name>
<dbReference type="Gene3D" id="2.30.30.240">
    <property type="entry name" value="PRC-barrel domain"/>
    <property type="match status" value="1"/>
</dbReference>
<dbReference type="SUPFAM" id="SSF50346">
    <property type="entry name" value="PRC-barrel domain"/>
    <property type="match status" value="1"/>
</dbReference>
<comment type="domain">
    <text evidence="5">The PRC barrel domain binds ribosomal protein uS19.</text>
</comment>
<comment type="subunit">
    <text evidence="5">Binds ribosomal protein uS19.</text>
</comment>
<keyword evidence="2 5" id="KW-0690">Ribosome biogenesis</keyword>
<dbReference type="Proteomes" id="UP000265962">
    <property type="component" value="Unassembled WGS sequence"/>
</dbReference>
<feature type="domain" description="Ribosome maturation factor RimM PRC barrel" evidence="7">
    <location>
        <begin position="106"/>
        <end position="165"/>
    </location>
</feature>
<dbReference type="PANTHER" id="PTHR33692">
    <property type="entry name" value="RIBOSOME MATURATION FACTOR RIMM"/>
    <property type="match status" value="1"/>
</dbReference>
<organism evidence="8 9">
    <name type="scientific">Propionibacterium ruminifibrarum</name>
    <dbReference type="NCBI Taxonomy" id="1962131"/>
    <lineage>
        <taxon>Bacteria</taxon>
        <taxon>Bacillati</taxon>
        <taxon>Actinomycetota</taxon>
        <taxon>Actinomycetes</taxon>
        <taxon>Propionibacteriales</taxon>
        <taxon>Propionibacteriaceae</taxon>
        <taxon>Propionibacterium</taxon>
    </lineage>
</organism>
<dbReference type="GO" id="GO:0042274">
    <property type="term" value="P:ribosomal small subunit biogenesis"/>
    <property type="evidence" value="ECO:0007669"/>
    <property type="project" value="UniProtKB-UniRule"/>
</dbReference>
<dbReference type="Pfam" id="PF24986">
    <property type="entry name" value="PRC_RimM"/>
    <property type="match status" value="1"/>
</dbReference>
<dbReference type="InterPro" id="IPR011961">
    <property type="entry name" value="RimM"/>
</dbReference>
<evidence type="ECO:0000256" key="5">
    <source>
        <dbReference type="HAMAP-Rule" id="MF_00014"/>
    </source>
</evidence>
<dbReference type="Gene3D" id="2.40.30.60">
    <property type="entry name" value="RimM"/>
    <property type="match status" value="1"/>
</dbReference>
<dbReference type="AlphaFoldDB" id="A0A375I5V2"/>
<evidence type="ECO:0000256" key="1">
    <source>
        <dbReference type="ARBA" id="ARBA00022490"/>
    </source>
</evidence>
<evidence type="ECO:0000313" key="8">
    <source>
        <dbReference type="EMBL" id="SPF69213.1"/>
    </source>
</evidence>
<evidence type="ECO:0000256" key="3">
    <source>
        <dbReference type="ARBA" id="ARBA00022552"/>
    </source>
</evidence>
<dbReference type="InterPro" id="IPR011033">
    <property type="entry name" value="PRC_barrel-like_sf"/>
</dbReference>
<dbReference type="InterPro" id="IPR036976">
    <property type="entry name" value="RimM_N_sf"/>
</dbReference>
<sequence>MTDPAATVEITVATVGKPRGVRGELVLRLHTDEPERRLAPGSSCRVPDDGRLLTVRTTRWIGDRFVVTFDEVPDRNAAEELRGAELVTDVPATERPVGEDEYYDRQLVGLSVIGADGEPLGEVTEVLHLPAQDLLAVRTAGGERLVPFVAELVPEIDLEAGRLRLAEVPGLVDDAAVEAENHQ</sequence>
<accession>A0A375I5V2</accession>
<dbReference type="InterPro" id="IPR056792">
    <property type="entry name" value="PRC_RimM"/>
</dbReference>
<comment type="function">
    <text evidence="5">An accessory protein needed during the final step in the assembly of 30S ribosomal subunit, possibly for assembly of the head region. Essential for efficient processing of 16S rRNA. May be needed both before and after RbfA during the maturation of 16S rRNA. It has affinity for free ribosomal 30S subunits but not for 70S ribosomes.</text>
</comment>
<dbReference type="RefSeq" id="WP_119716313.1">
    <property type="nucleotide sequence ID" value="NZ_OMOH01000010.1"/>
</dbReference>
<dbReference type="EMBL" id="OMOH01000010">
    <property type="protein sequence ID" value="SPF69213.1"/>
    <property type="molecule type" value="Genomic_DNA"/>
</dbReference>
<dbReference type="GO" id="GO:0006364">
    <property type="term" value="P:rRNA processing"/>
    <property type="evidence" value="ECO:0007669"/>
    <property type="project" value="UniProtKB-UniRule"/>
</dbReference>
<gene>
    <name evidence="5" type="primary">rimM</name>
    <name evidence="8" type="ORF">PROPJV5_2174</name>
</gene>
<evidence type="ECO:0000259" key="7">
    <source>
        <dbReference type="Pfam" id="PF24986"/>
    </source>
</evidence>
<comment type="similarity">
    <text evidence="5">Belongs to the RimM family.</text>
</comment>
<dbReference type="GO" id="GO:0005840">
    <property type="term" value="C:ribosome"/>
    <property type="evidence" value="ECO:0007669"/>
    <property type="project" value="InterPro"/>
</dbReference>
<dbReference type="NCBIfam" id="TIGR02273">
    <property type="entry name" value="16S_RimM"/>
    <property type="match status" value="1"/>
</dbReference>
<dbReference type="HAMAP" id="MF_00014">
    <property type="entry name" value="Ribosome_mat_RimM"/>
    <property type="match status" value="1"/>
</dbReference>
<evidence type="ECO:0000259" key="6">
    <source>
        <dbReference type="Pfam" id="PF01782"/>
    </source>
</evidence>
<protein>
    <recommendedName>
        <fullName evidence="5">Ribosome maturation factor RimM</fullName>
    </recommendedName>
</protein>
<dbReference type="PANTHER" id="PTHR33692:SF1">
    <property type="entry name" value="RIBOSOME MATURATION FACTOR RIMM"/>
    <property type="match status" value="1"/>
</dbReference>
<evidence type="ECO:0000313" key="9">
    <source>
        <dbReference type="Proteomes" id="UP000265962"/>
    </source>
</evidence>
<evidence type="ECO:0000256" key="2">
    <source>
        <dbReference type="ARBA" id="ARBA00022517"/>
    </source>
</evidence>
<dbReference type="GO" id="GO:0043022">
    <property type="term" value="F:ribosome binding"/>
    <property type="evidence" value="ECO:0007669"/>
    <property type="project" value="InterPro"/>
</dbReference>
<dbReference type="InterPro" id="IPR002676">
    <property type="entry name" value="RimM_N"/>
</dbReference>
<proteinExistence type="inferred from homology"/>
<dbReference type="SUPFAM" id="SSF50447">
    <property type="entry name" value="Translation proteins"/>
    <property type="match status" value="1"/>
</dbReference>
<keyword evidence="1 5" id="KW-0963">Cytoplasm</keyword>
<keyword evidence="4 5" id="KW-0143">Chaperone</keyword>
<feature type="domain" description="RimM N-terminal" evidence="6">
    <location>
        <begin position="12"/>
        <end position="88"/>
    </location>
</feature>
<dbReference type="OrthoDB" id="5381335at2"/>
<comment type="subcellular location">
    <subcellularLocation>
        <location evidence="5">Cytoplasm</location>
    </subcellularLocation>
</comment>
<dbReference type="GO" id="GO:0005737">
    <property type="term" value="C:cytoplasm"/>
    <property type="evidence" value="ECO:0007669"/>
    <property type="project" value="UniProtKB-SubCell"/>
</dbReference>
<keyword evidence="3 5" id="KW-0698">rRNA processing</keyword>
<evidence type="ECO:0000256" key="4">
    <source>
        <dbReference type="ARBA" id="ARBA00023186"/>
    </source>
</evidence>
<keyword evidence="9" id="KW-1185">Reference proteome</keyword>